<dbReference type="Proteomes" id="UP001596105">
    <property type="component" value="Unassembled WGS sequence"/>
</dbReference>
<evidence type="ECO:0000256" key="1">
    <source>
        <dbReference type="ARBA" id="ARBA00023015"/>
    </source>
</evidence>
<keyword evidence="3" id="KW-0804">Transcription</keyword>
<dbReference type="Pfam" id="PF02311">
    <property type="entry name" value="AraC_binding"/>
    <property type="match status" value="1"/>
</dbReference>
<dbReference type="InterPro" id="IPR018060">
    <property type="entry name" value="HTH_AraC"/>
</dbReference>
<dbReference type="InterPro" id="IPR018062">
    <property type="entry name" value="HTH_AraC-typ_CS"/>
</dbReference>
<dbReference type="RefSeq" id="WP_209748801.1">
    <property type="nucleotide sequence ID" value="NZ_JBHSMH010000025.1"/>
</dbReference>
<dbReference type="PRINTS" id="PR00032">
    <property type="entry name" value="HTHARAC"/>
</dbReference>
<evidence type="ECO:0000259" key="4">
    <source>
        <dbReference type="PROSITE" id="PS01124"/>
    </source>
</evidence>
<keyword evidence="1" id="KW-0805">Transcription regulation</keyword>
<keyword evidence="6" id="KW-1185">Reference proteome</keyword>
<keyword evidence="2" id="KW-0238">DNA-binding</keyword>
<dbReference type="PANTHER" id="PTHR43280">
    <property type="entry name" value="ARAC-FAMILY TRANSCRIPTIONAL REGULATOR"/>
    <property type="match status" value="1"/>
</dbReference>
<dbReference type="Gene3D" id="1.10.10.60">
    <property type="entry name" value="Homeodomain-like"/>
    <property type="match status" value="2"/>
</dbReference>
<comment type="caution">
    <text evidence="5">The sequence shown here is derived from an EMBL/GenBank/DDBJ whole genome shotgun (WGS) entry which is preliminary data.</text>
</comment>
<reference evidence="6" key="1">
    <citation type="journal article" date="2019" name="Int. J. Syst. Evol. Microbiol.">
        <title>The Global Catalogue of Microorganisms (GCM) 10K type strain sequencing project: providing services to taxonomists for standard genome sequencing and annotation.</title>
        <authorList>
            <consortium name="The Broad Institute Genomics Platform"/>
            <consortium name="The Broad Institute Genome Sequencing Center for Infectious Disease"/>
            <person name="Wu L."/>
            <person name="Ma J."/>
        </authorList>
    </citation>
    <scope>NUCLEOTIDE SEQUENCE [LARGE SCALE GENOMIC DNA]</scope>
    <source>
        <strain evidence="6">CCUG 57113</strain>
    </source>
</reference>
<dbReference type="EMBL" id="JBHSMH010000025">
    <property type="protein sequence ID" value="MFC5469100.1"/>
    <property type="molecule type" value="Genomic_DNA"/>
</dbReference>
<dbReference type="PROSITE" id="PS01124">
    <property type="entry name" value="HTH_ARAC_FAMILY_2"/>
    <property type="match status" value="1"/>
</dbReference>
<dbReference type="SMART" id="SM00342">
    <property type="entry name" value="HTH_ARAC"/>
    <property type="match status" value="1"/>
</dbReference>
<dbReference type="InterPro" id="IPR037923">
    <property type="entry name" value="HTH-like"/>
</dbReference>
<accession>A0ABW0LT57</accession>
<dbReference type="Pfam" id="PF12833">
    <property type="entry name" value="HTH_18"/>
    <property type="match status" value="1"/>
</dbReference>
<evidence type="ECO:0000313" key="5">
    <source>
        <dbReference type="EMBL" id="MFC5469100.1"/>
    </source>
</evidence>
<dbReference type="PANTHER" id="PTHR43280:SF30">
    <property type="entry name" value="MMSAB OPERON REGULATORY PROTEIN"/>
    <property type="match status" value="1"/>
</dbReference>
<dbReference type="PROSITE" id="PS00041">
    <property type="entry name" value="HTH_ARAC_FAMILY_1"/>
    <property type="match status" value="1"/>
</dbReference>
<sequence>MPPRAMPLFVESLKLEFLHLTEYRLSPEWNGTLGSLPNNVLWYIREGTCEVAIGKERQSGGSGCLFLLPAGSRLSYRSTSEVLELTSINFSASISLFPGKPWSRMLNLPQRFENLDANLEPIINRMTQASLSRSFSRALVLQAGLQLAVAELLERIDFENRCPTAWDEADYRILKLVRFIAESGRIPSASAMAEAISISPSHLRKLCRLHLELSPLELAHRIKIDQAQALLKESERLIAEIAWQLGYRDPNYFARLFKEKTGCSPTSYRMQFRL</sequence>
<dbReference type="InterPro" id="IPR003313">
    <property type="entry name" value="AraC-bd"/>
</dbReference>
<feature type="domain" description="HTH araC/xylS-type" evidence="4">
    <location>
        <begin position="171"/>
        <end position="271"/>
    </location>
</feature>
<dbReference type="SUPFAM" id="SSF46689">
    <property type="entry name" value="Homeodomain-like"/>
    <property type="match status" value="1"/>
</dbReference>
<dbReference type="InterPro" id="IPR009057">
    <property type="entry name" value="Homeodomain-like_sf"/>
</dbReference>
<organism evidence="5 6">
    <name type="scientific">Cohnella suwonensis</name>
    <dbReference type="NCBI Taxonomy" id="696072"/>
    <lineage>
        <taxon>Bacteria</taxon>
        <taxon>Bacillati</taxon>
        <taxon>Bacillota</taxon>
        <taxon>Bacilli</taxon>
        <taxon>Bacillales</taxon>
        <taxon>Paenibacillaceae</taxon>
        <taxon>Cohnella</taxon>
    </lineage>
</organism>
<evidence type="ECO:0000256" key="3">
    <source>
        <dbReference type="ARBA" id="ARBA00023163"/>
    </source>
</evidence>
<evidence type="ECO:0000256" key="2">
    <source>
        <dbReference type="ARBA" id="ARBA00023125"/>
    </source>
</evidence>
<protein>
    <submittedName>
        <fullName evidence="5">AraC family transcriptional regulator</fullName>
    </submittedName>
</protein>
<proteinExistence type="predicted"/>
<gene>
    <name evidence="5" type="ORF">ACFPPD_10235</name>
</gene>
<evidence type="ECO:0000313" key="6">
    <source>
        <dbReference type="Proteomes" id="UP001596105"/>
    </source>
</evidence>
<dbReference type="InterPro" id="IPR020449">
    <property type="entry name" value="Tscrpt_reg_AraC-type_HTH"/>
</dbReference>
<name>A0ABW0LT57_9BACL</name>
<dbReference type="SUPFAM" id="SSF51215">
    <property type="entry name" value="Regulatory protein AraC"/>
    <property type="match status" value="1"/>
</dbReference>